<accession>A0A914HPY5</accession>
<dbReference type="Proteomes" id="UP000887572">
    <property type="component" value="Unplaced"/>
</dbReference>
<proteinExistence type="predicted"/>
<protein>
    <submittedName>
        <fullName evidence="2">Uncharacterized protein</fullName>
    </submittedName>
</protein>
<dbReference type="WBParaSite" id="Gr19_v10_g2811.t2">
    <property type="protein sequence ID" value="Gr19_v10_g2811.t2"/>
    <property type="gene ID" value="Gr19_v10_g2811"/>
</dbReference>
<keyword evidence="1" id="KW-1185">Reference proteome</keyword>
<organism evidence="1 2">
    <name type="scientific">Globodera rostochiensis</name>
    <name type="common">Golden nematode worm</name>
    <name type="synonym">Heterodera rostochiensis</name>
    <dbReference type="NCBI Taxonomy" id="31243"/>
    <lineage>
        <taxon>Eukaryota</taxon>
        <taxon>Metazoa</taxon>
        <taxon>Ecdysozoa</taxon>
        <taxon>Nematoda</taxon>
        <taxon>Chromadorea</taxon>
        <taxon>Rhabditida</taxon>
        <taxon>Tylenchina</taxon>
        <taxon>Tylenchomorpha</taxon>
        <taxon>Tylenchoidea</taxon>
        <taxon>Heteroderidae</taxon>
        <taxon>Heteroderinae</taxon>
        <taxon>Globodera</taxon>
    </lineage>
</organism>
<reference evidence="2" key="1">
    <citation type="submission" date="2022-11" db="UniProtKB">
        <authorList>
            <consortium name="WormBaseParasite"/>
        </authorList>
    </citation>
    <scope>IDENTIFICATION</scope>
</reference>
<dbReference type="AlphaFoldDB" id="A0A914HPY5"/>
<sequence>MFTHRKNSSKRASFSILQSQSATGDIHQNRSSLLITDLPRENLIFLVIGQGCFREFLRNNSSAVTQYGTASLYNQICSLLVFCSREFTKYAEECSRSSTERITVLLDAPKVPIKALRIVLRACQSALAYKIRQCVLLEQDRLLQQRVALDVILHDKYDFKVSVCPRSKLMNYIGLASLFDLQSIWSKKAAESKQQRKSLLTDLNNNVDDAHEGGRGTLTGKWADAKKAFSVFFAANPNYSLSMGSSSANVSAASLLRLLRKDRTMLIELVEHDLDTVSVTAVAVEEMGQLDEEKRRSKGNRPTEALSNFGRTLQRISLIGGENAIAQQQRHSFVSDVSAFAVTPSSMPSQLSVGRAHGKTHAEGEFAFVGSSSVGSIIERSGHWPMEKRSDEFAGTVTRLKASVLLLVDWLEEHGEKQLLALNGQWKKLWTTFNGEIFFLDWIEAERLRLTEETERVLNEFANVRGDIEQLERKRQALGFSGKSNEHIELGQFVHVVESRIHRLRTGLNWHKLRLDNARRFKEAIGEFHKECNALILMLYDCDSRAKSQTLLLNGDHIKDRIKSIKEHQKSIEKCVELSSETEIAFRFLLHQHETGGMEPEEDGYVEEAVLRKVSADFGALAERRQRFSEFVVFWVRWLDQQLLLIEYEQRGDQIIDKFNKSLLTNNSHLFNELREDGRRLLECARQMGSFALVLRKMNSLDTKSNPDGRTLGTSMRLRDLIRQVRAARTAAEERAVVEIWQNSSTFICSMECVKLDYVASIPAVPEMDPRLQRLVTSSLNRTMLDFRCLHHKFPTFNPSKSPPSLMASQMQILPSSSHQMNFSIPPPSLVQPPLPLNQFRTPPLQLAKVAGEDDTGTDQFGSSNILGSWGNDQIWLIINHYENAYLLYYITSYNEMGTIL</sequence>
<evidence type="ECO:0000313" key="2">
    <source>
        <dbReference type="WBParaSite" id="Gr19_v10_g2811.t2"/>
    </source>
</evidence>
<evidence type="ECO:0000313" key="1">
    <source>
        <dbReference type="Proteomes" id="UP000887572"/>
    </source>
</evidence>
<name>A0A914HPY5_GLORO</name>